<evidence type="ECO:0000313" key="1">
    <source>
        <dbReference type="EMBL" id="BDI33726.1"/>
    </source>
</evidence>
<dbReference type="AlphaFoldDB" id="A0A402D044"/>
<dbReference type="SMART" id="SM00091">
    <property type="entry name" value="PAS"/>
    <property type="match status" value="1"/>
</dbReference>
<dbReference type="InterPro" id="IPR000700">
    <property type="entry name" value="PAS-assoc_C"/>
</dbReference>
<dbReference type="NCBIfam" id="TIGR00229">
    <property type="entry name" value="sensory_box"/>
    <property type="match status" value="1"/>
</dbReference>
<organism evidence="1 2">
    <name type="scientific">Capsulimonas corticalis</name>
    <dbReference type="NCBI Taxonomy" id="2219043"/>
    <lineage>
        <taxon>Bacteria</taxon>
        <taxon>Bacillati</taxon>
        <taxon>Armatimonadota</taxon>
        <taxon>Armatimonadia</taxon>
        <taxon>Capsulimonadales</taxon>
        <taxon>Capsulimonadaceae</taxon>
        <taxon>Capsulimonas</taxon>
    </lineage>
</organism>
<dbReference type="SUPFAM" id="SSF55785">
    <property type="entry name" value="PYP-like sensor domain (PAS domain)"/>
    <property type="match status" value="1"/>
</dbReference>
<dbReference type="Proteomes" id="UP000287394">
    <property type="component" value="Chromosome"/>
</dbReference>
<dbReference type="Gene3D" id="3.30.565.10">
    <property type="entry name" value="Histidine kinase-like ATPase, C-terminal domain"/>
    <property type="match status" value="1"/>
</dbReference>
<dbReference type="Pfam" id="PF13426">
    <property type="entry name" value="PAS_9"/>
    <property type="match status" value="1"/>
</dbReference>
<dbReference type="InterPro" id="IPR052155">
    <property type="entry name" value="Biofilm_reg_signaling"/>
</dbReference>
<proteinExistence type="predicted"/>
<dbReference type="PROSITE" id="PS50112">
    <property type="entry name" value="PAS"/>
    <property type="match status" value="1"/>
</dbReference>
<dbReference type="PROSITE" id="PS50113">
    <property type="entry name" value="PAC"/>
    <property type="match status" value="1"/>
</dbReference>
<dbReference type="SUPFAM" id="SSF55874">
    <property type="entry name" value="ATPase domain of HSP90 chaperone/DNA topoisomerase II/histidine kinase"/>
    <property type="match status" value="1"/>
</dbReference>
<dbReference type="PANTHER" id="PTHR44757:SF2">
    <property type="entry name" value="BIOFILM ARCHITECTURE MAINTENANCE PROTEIN MBAA"/>
    <property type="match status" value="1"/>
</dbReference>
<protein>
    <submittedName>
        <fullName evidence="1">Uncharacterized protein</fullName>
    </submittedName>
</protein>
<dbReference type="Gene3D" id="3.30.450.20">
    <property type="entry name" value="PAS domain"/>
    <property type="match status" value="1"/>
</dbReference>
<dbReference type="PANTHER" id="PTHR44757">
    <property type="entry name" value="DIGUANYLATE CYCLASE DGCP"/>
    <property type="match status" value="1"/>
</dbReference>
<dbReference type="Pfam" id="PF13581">
    <property type="entry name" value="HATPase_c_2"/>
    <property type="match status" value="1"/>
</dbReference>
<dbReference type="InterPro" id="IPR036890">
    <property type="entry name" value="HATPase_C_sf"/>
</dbReference>
<reference evidence="1 2" key="1">
    <citation type="journal article" date="2019" name="Int. J. Syst. Evol. Microbiol.">
        <title>Capsulimonas corticalis gen. nov., sp. nov., an aerobic capsulated bacterium, of a novel bacterial order, Capsulimonadales ord. nov., of the class Armatimonadia of the phylum Armatimonadetes.</title>
        <authorList>
            <person name="Li J."/>
            <person name="Kudo C."/>
            <person name="Tonouchi A."/>
        </authorList>
    </citation>
    <scope>NUCLEOTIDE SEQUENCE [LARGE SCALE GENOMIC DNA]</scope>
    <source>
        <strain evidence="1 2">AX-7</strain>
    </source>
</reference>
<dbReference type="InterPro" id="IPR000014">
    <property type="entry name" value="PAS"/>
</dbReference>
<dbReference type="KEGG" id="ccot:CCAX7_57770"/>
<keyword evidence="2" id="KW-1185">Reference proteome</keyword>
<dbReference type="CDD" id="cd00130">
    <property type="entry name" value="PAS"/>
    <property type="match status" value="1"/>
</dbReference>
<dbReference type="InterPro" id="IPR003594">
    <property type="entry name" value="HATPase_dom"/>
</dbReference>
<gene>
    <name evidence="1" type="ORF">CCAX7_57770</name>
</gene>
<accession>A0A402D044</accession>
<sequence>MSRPHRLSLRSDSQFRLLVESVEDYAIFLLDVDGYIVTWNRGAQRIKGYNESEIIGRHFSTFYTPEDIARDHPAEELEIAIAEGRYEEEAWRVRKDGSRFWANVIITALKDESGQHCGFAKVTRDVTARRNAEESKIQQIREQISRVFLREVLFSVTEGRLRFCENVSDLPEPLPHTSGDIPFGYTTLASVRYFTTEAAAKLHYSEERIHDLITAASEAAMNAVVHAQKGICRISWSPEGSIQVSISDHGPGIELSLLHRATLERGYSTENSLGHGFWLMLQTCDRVWIHSAPEGSIVVLEQDKQTPDPGWLSMQK</sequence>
<dbReference type="InterPro" id="IPR035965">
    <property type="entry name" value="PAS-like_dom_sf"/>
</dbReference>
<dbReference type="EMBL" id="AP025739">
    <property type="protein sequence ID" value="BDI33726.1"/>
    <property type="molecule type" value="Genomic_DNA"/>
</dbReference>
<name>A0A402D044_9BACT</name>
<evidence type="ECO:0000313" key="2">
    <source>
        <dbReference type="Proteomes" id="UP000287394"/>
    </source>
</evidence>